<dbReference type="InterPro" id="IPR001387">
    <property type="entry name" value="Cro/C1-type_HTH"/>
</dbReference>
<feature type="domain" description="HTH cro/C1-type" evidence="1">
    <location>
        <begin position="12"/>
        <end position="67"/>
    </location>
</feature>
<dbReference type="SUPFAM" id="SSF47413">
    <property type="entry name" value="lambda repressor-like DNA-binding domains"/>
    <property type="match status" value="1"/>
</dbReference>
<dbReference type="InterPro" id="IPR010982">
    <property type="entry name" value="Lambda_DNA-bd_dom_sf"/>
</dbReference>
<reference evidence="2 3" key="1">
    <citation type="submission" date="2018-06" db="EMBL/GenBank/DDBJ databases">
        <title>Genomic Encyclopedia of Archaeal and Bacterial Type Strains, Phase II (KMG-II): from individual species to whole genera.</title>
        <authorList>
            <person name="Goeker M."/>
        </authorList>
    </citation>
    <scope>NUCLEOTIDE SEQUENCE [LARGE SCALE GENOMIC DNA]</scope>
    <source>
        <strain evidence="2 3">DSM 23857</strain>
    </source>
</reference>
<dbReference type="GO" id="GO:0003677">
    <property type="term" value="F:DNA binding"/>
    <property type="evidence" value="ECO:0007669"/>
    <property type="project" value="InterPro"/>
</dbReference>
<dbReference type="RefSeq" id="WP_211324737.1">
    <property type="nucleotide sequence ID" value="NZ_QLLL01000002.1"/>
</dbReference>
<protein>
    <submittedName>
        <fullName evidence="2">Y4mF family transcriptional regulator</fullName>
    </submittedName>
</protein>
<proteinExistence type="predicted"/>
<dbReference type="Pfam" id="PF01381">
    <property type="entry name" value="HTH_3"/>
    <property type="match status" value="1"/>
</dbReference>
<dbReference type="Gene3D" id="1.10.260.40">
    <property type="entry name" value="lambda repressor-like DNA-binding domains"/>
    <property type="match status" value="1"/>
</dbReference>
<gene>
    <name evidence="2" type="ORF">LX64_01122</name>
</gene>
<name>A0A327QVQ8_9BACT</name>
<comment type="caution">
    <text evidence="2">The sequence shown here is derived from an EMBL/GenBank/DDBJ whole genome shotgun (WGS) entry which is preliminary data.</text>
</comment>
<evidence type="ECO:0000313" key="2">
    <source>
        <dbReference type="EMBL" id="RAJ08470.1"/>
    </source>
</evidence>
<evidence type="ECO:0000259" key="1">
    <source>
        <dbReference type="PROSITE" id="PS50943"/>
    </source>
</evidence>
<dbReference type="CDD" id="cd00093">
    <property type="entry name" value="HTH_XRE"/>
    <property type="match status" value="1"/>
</dbReference>
<dbReference type="AlphaFoldDB" id="A0A327QVQ8"/>
<dbReference type="EMBL" id="QLLL01000002">
    <property type="protein sequence ID" value="RAJ08470.1"/>
    <property type="molecule type" value="Genomic_DNA"/>
</dbReference>
<sequence length="72" mass="7963">MRKEMEELGHILRERRVMLGLLQPQLADIAGISTRTIQLVEQGKGNPSLTTIMQLATPLGLQLALTLNDPTK</sequence>
<dbReference type="Proteomes" id="UP000249547">
    <property type="component" value="Unassembled WGS sequence"/>
</dbReference>
<dbReference type="PROSITE" id="PS50943">
    <property type="entry name" value="HTH_CROC1"/>
    <property type="match status" value="1"/>
</dbReference>
<dbReference type="SMART" id="SM00530">
    <property type="entry name" value="HTH_XRE"/>
    <property type="match status" value="1"/>
</dbReference>
<organism evidence="2 3">
    <name type="scientific">Chitinophaga skermanii</name>
    <dbReference type="NCBI Taxonomy" id="331697"/>
    <lineage>
        <taxon>Bacteria</taxon>
        <taxon>Pseudomonadati</taxon>
        <taxon>Bacteroidota</taxon>
        <taxon>Chitinophagia</taxon>
        <taxon>Chitinophagales</taxon>
        <taxon>Chitinophagaceae</taxon>
        <taxon>Chitinophaga</taxon>
    </lineage>
</organism>
<accession>A0A327QVQ8</accession>
<keyword evidence="3" id="KW-1185">Reference proteome</keyword>
<evidence type="ECO:0000313" key="3">
    <source>
        <dbReference type="Proteomes" id="UP000249547"/>
    </source>
</evidence>